<dbReference type="SMART" id="SM00257">
    <property type="entry name" value="LysM"/>
    <property type="match status" value="1"/>
</dbReference>
<proteinExistence type="predicted"/>
<organism evidence="2 3">
    <name type="scientific">Priestia taiwanensis</name>
    <dbReference type="NCBI Taxonomy" id="1347902"/>
    <lineage>
        <taxon>Bacteria</taxon>
        <taxon>Bacillati</taxon>
        <taxon>Bacillota</taxon>
        <taxon>Bacilli</taxon>
        <taxon>Bacillales</taxon>
        <taxon>Bacillaceae</taxon>
        <taxon>Priestia</taxon>
    </lineage>
</organism>
<dbReference type="Pfam" id="PF20918">
    <property type="entry name" value="SPOCS_spoVID-N"/>
    <property type="match status" value="1"/>
</dbReference>
<dbReference type="InterPro" id="IPR036779">
    <property type="entry name" value="LysM_dom_sf"/>
</dbReference>
<dbReference type="NCBIfam" id="TIGR02907">
    <property type="entry name" value="spore_VI_D"/>
    <property type="match status" value="1"/>
</dbReference>
<gene>
    <name evidence="2" type="primary">spoVID</name>
    <name evidence="2" type="ORF">GCM10007140_27060</name>
</gene>
<dbReference type="SUPFAM" id="SSF54106">
    <property type="entry name" value="LysM domain"/>
    <property type="match status" value="1"/>
</dbReference>
<protein>
    <submittedName>
        <fullName evidence="2">Stage VI sporulation protein D</fullName>
    </submittedName>
</protein>
<dbReference type="Pfam" id="PF01476">
    <property type="entry name" value="LysM"/>
    <property type="match status" value="1"/>
</dbReference>
<dbReference type="InterPro" id="IPR014256">
    <property type="entry name" value="Spore_VI_D"/>
</dbReference>
<dbReference type="RefSeq" id="WP_188389016.1">
    <property type="nucleotide sequence ID" value="NZ_BMFK01000002.1"/>
</dbReference>
<name>A0A917ER70_9BACI</name>
<evidence type="ECO:0000259" key="1">
    <source>
        <dbReference type="PROSITE" id="PS51782"/>
    </source>
</evidence>
<dbReference type="AlphaFoldDB" id="A0A917ER70"/>
<reference evidence="2" key="1">
    <citation type="journal article" date="2014" name="Int. J. Syst. Evol. Microbiol.">
        <title>Complete genome sequence of Corynebacterium casei LMG S-19264T (=DSM 44701T), isolated from a smear-ripened cheese.</title>
        <authorList>
            <consortium name="US DOE Joint Genome Institute (JGI-PGF)"/>
            <person name="Walter F."/>
            <person name="Albersmeier A."/>
            <person name="Kalinowski J."/>
            <person name="Ruckert C."/>
        </authorList>
    </citation>
    <scope>NUCLEOTIDE SEQUENCE</scope>
    <source>
        <strain evidence="2">CGMCC 1.12698</strain>
    </source>
</reference>
<keyword evidence="3" id="KW-1185">Reference proteome</keyword>
<dbReference type="Gene3D" id="3.10.350.10">
    <property type="entry name" value="LysM domain"/>
    <property type="match status" value="1"/>
</dbReference>
<evidence type="ECO:0000313" key="2">
    <source>
        <dbReference type="EMBL" id="GGE75891.1"/>
    </source>
</evidence>
<dbReference type="PROSITE" id="PS51782">
    <property type="entry name" value="LYSM"/>
    <property type="match status" value="1"/>
</dbReference>
<sequence>MSAENQTSLSFSLNEAIWFQRGQEVADLLSIELHPQVGVQEYSDYIQVKGSLELYGEYYAKPAGEMASLRETGHVRTAQEVYEREDGIYVLTHLFPLDVTIPRSRIQEVEDVYVQIESFDYDLTEDNELRILADLSIQGLAEQEVQQPMESAFVPFEPLDTPPEITRFEEVRVEAEEVQNMPASEHYFEPFQFEMRKMPTEEDLEEQMEQEKLKEKEEMDTFLQPQVEYFSRQDASYKHTLDEGKEGEVKMEAVEQEEEEEVREKVPNRPENALYLTKLFQRNSENEFRKMRMYFVQNGDTLESIAEKYEVQTQQITRKNQLEDDFLFEGQLLYIPVRPSRPKA</sequence>
<dbReference type="InterPro" id="IPR018392">
    <property type="entry name" value="LysM"/>
</dbReference>
<accession>A0A917ER70</accession>
<evidence type="ECO:0000313" key="3">
    <source>
        <dbReference type="Proteomes" id="UP000605259"/>
    </source>
</evidence>
<comment type="caution">
    <text evidence="2">The sequence shown here is derived from an EMBL/GenBank/DDBJ whole genome shotgun (WGS) entry which is preliminary data.</text>
</comment>
<dbReference type="Proteomes" id="UP000605259">
    <property type="component" value="Unassembled WGS sequence"/>
</dbReference>
<dbReference type="InterPro" id="IPR048862">
    <property type="entry name" value="SPOCS_spoVID_N"/>
</dbReference>
<feature type="domain" description="LysM" evidence="1">
    <location>
        <begin position="292"/>
        <end position="335"/>
    </location>
</feature>
<dbReference type="CDD" id="cd00118">
    <property type="entry name" value="LysM"/>
    <property type="match status" value="1"/>
</dbReference>
<reference evidence="2" key="2">
    <citation type="submission" date="2020-09" db="EMBL/GenBank/DDBJ databases">
        <authorList>
            <person name="Sun Q."/>
            <person name="Zhou Y."/>
        </authorList>
    </citation>
    <scope>NUCLEOTIDE SEQUENCE</scope>
    <source>
        <strain evidence="2">CGMCC 1.12698</strain>
    </source>
</reference>
<dbReference type="EMBL" id="BMFK01000002">
    <property type="protein sequence ID" value="GGE75891.1"/>
    <property type="molecule type" value="Genomic_DNA"/>
</dbReference>